<sequence>MYIFIYIQVNKRHRRHLDLISSFFLVVVFEMKFYLFIWAAIVTILATLAESGPILANDPKLLRINRAAPTDSDLDSSETAYSIYSPYYHLPYYRYYGYHPYVIYGR</sequence>
<proteinExistence type="predicted"/>
<gene>
    <name evidence="1" type="ORF">ABEB36_011559</name>
</gene>
<dbReference type="AlphaFoldDB" id="A0ABD1E946"/>
<reference evidence="1 2" key="1">
    <citation type="submission" date="2024-05" db="EMBL/GenBank/DDBJ databases">
        <title>Genetic variation in Jamaican populations of the coffee berry borer (Hypothenemus hampei).</title>
        <authorList>
            <person name="Errbii M."/>
            <person name="Myrie A."/>
        </authorList>
    </citation>
    <scope>NUCLEOTIDE SEQUENCE [LARGE SCALE GENOMIC DNA]</scope>
    <source>
        <strain evidence="1">JA-Hopewell-2020-01-JO</strain>
        <tissue evidence="1">Whole body</tissue>
    </source>
</reference>
<name>A0ABD1E946_HYPHA</name>
<accession>A0ABD1E946</accession>
<evidence type="ECO:0000313" key="2">
    <source>
        <dbReference type="Proteomes" id="UP001566132"/>
    </source>
</evidence>
<dbReference type="EMBL" id="JBDJPC010000009">
    <property type="protein sequence ID" value="KAL1490876.1"/>
    <property type="molecule type" value="Genomic_DNA"/>
</dbReference>
<evidence type="ECO:0000313" key="1">
    <source>
        <dbReference type="EMBL" id="KAL1490876.1"/>
    </source>
</evidence>
<organism evidence="1 2">
    <name type="scientific">Hypothenemus hampei</name>
    <name type="common">Coffee berry borer</name>
    <dbReference type="NCBI Taxonomy" id="57062"/>
    <lineage>
        <taxon>Eukaryota</taxon>
        <taxon>Metazoa</taxon>
        <taxon>Ecdysozoa</taxon>
        <taxon>Arthropoda</taxon>
        <taxon>Hexapoda</taxon>
        <taxon>Insecta</taxon>
        <taxon>Pterygota</taxon>
        <taxon>Neoptera</taxon>
        <taxon>Endopterygota</taxon>
        <taxon>Coleoptera</taxon>
        <taxon>Polyphaga</taxon>
        <taxon>Cucujiformia</taxon>
        <taxon>Curculionidae</taxon>
        <taxon>Scolytinae</taxon>
        <taxon>Hypothenemus</taxon>
    </lineage>
</organism>
<keyword evidence="2" id="KW-1185">Reference proteome</keyword>
<protein>
    <submittedName>
        <fullName evidence="1">Uncharacterized protein</fullName>
    </submittedName>
</protein>
<dbReference type="Proteomes" id="UP001566132">
    <property type="component" value="Unassembled WGS sequence"/>
</dbReference>
<comment type="caution">
    <text evidence="1">The sequence shown here is derived from an EMBL/GenBank/DDBJ whole genome shotgun (WGS) entry which is preliminary data.</text>
</comment>